<evidence type="ECO:0000313" key="2">
    <source>
        <dbReference type="Proteomes" id="UP000092600"/>
    </source>
</evidence>
<dbReference type="PANTHER" id="PTHR33509">
    <property type="entry name" value="LATE EMBRYOGENIS ABUNDANT PROTEIN 2-RELATED"/>
    <property type="match status" value="1"/>
</dbReference>
<gene>
    <name evidence="1" type="ORF">ACMD2_08307</name>
</gene>
<sequence>MVSDTAYVALQQRILLRVDQQQMVHWMRDPKTGFWVPENRFYQADVAELRAQLLPKKAEE</sequence>
<accession>A0A199VH35</accession>
<proteinExistence type="predicted"/>
<reference evidence="1 2" key="1">
    <citation type="journal article" date="2016" name="DNA Res.">
        <title>The draft genome of MD-2 pineapple using hybrid error correction of long reads.</title>
        <authorList>
            <person name="Redwan R.M."/>
            <person name="Saidin A."/>
            <person name="Kumar S.V."/>
        </authorList>
    </citation>
    <scope>NUCLEOTIDE SEQUENCE [LARGE SCALE GENOMIC DNA]</scope>
    <source>
        <strain evidence="2">cv. MD2</strain>
        <tissue evidence="1">Leaf</tissue>
    </source>
</reference>
<dbReference type="Pfam" id="PF03242">
    <property type="entry name" value="LEA_3a"/>
    <property type="match status" value="1"/>
</dbReference>
<dbReference type="AlphaFoldDB" id="A0A199VH35"/>
<protein>
    <submittedName>
        <fullName evidence="1">Uncharacterized protein</fullName>
    </submittedName>
</protein>
<dbReference type="Proteomes" id="UP000092600">
    <property type="component" value="Unassembled WGS sequence"/>
</dbReference>
<evidence type="ECO:0000313" key="1">
    <source>
        <dbReference type="EMBL" id="OAY76414.1"/>
    </source>
</evidence>
<name>A0A199VH35_ANACO</name>
<dbReference type="InterPro" id="IPR004926">
    <property type="entry name" value="LEA_3a"/>
</dbReference>
<organism evidence="1 2">
    <name type="scientific">Ananas comosus</name>
    <name type="common">Pineapple</name>
    <name type="synonym">Ananas ananas</name>
    <dbReference type="NCBI Taxonomy" id="4615"/>
    <lineage>
        <taxon>Eukaryota</taxon>
        <taxon>Viridiplantae</taxon>
        <taxon>Streptophyta</taxon>
        <taxon>Embryophyta</taxon>
        <taxon>Tracheophyta</taxon>
        <taxon>Spermatophyta</taxon>
        <taxon>Magnoliopsida</taxon>
        <taxon>Liliopsida</taxon>
        <taxon>Poales</taxon>
        <taxon>Bromeliaceae</taxon>
        <taxon>Bromelioideae</taxon>
        <taxon>Ananas</taxon>
    </lineage>
</organism>
<dbReference type="PANTHER" id="PTHR33509:SF21">
    <property type="entry name" value="OS02G0564600 PROTEIN"/>
    <property type="match status" value="1"/>
</dbReference>
<comment type="caution">
    <text evidence="1">The sequence shown here is derived from an EMBL/GenBank/DDBJ whole genome shotgun (WGS) entry which is preliminary data.</text>
</comment>
<dbReference type="Gramene" id="Aco009513.1.mrna1">
    <property type="protein sequence ID" value="Aco009513.1.mrna1.cds1"/>
    <property type="gene ID" value="Aco009513.1.path1"/>
</dbReference>
<dbReference type="EMBL" id="LSRQ01001810">
    <property type="protein sequence ID" value="OAY76414.1"/>
    <property type="molecule type" value="Genomic_DNA"/>
</dbReference>